<organism evidence="1 2">
    <name type="scientific">Oceaniovalibus guishaninsula JLT2003</name>
    <dbReference type="NCBI Taxonomy" id="1231392"/>
    <lineage>
        <taxon>Bacteria</taxon>
        <taxon>Pseudomonadati</taxon>
        <taxon>Pseudomonadota</taxon>
        <taxon>Alphaproteobacteria</taxon>
        <taxon>Rhodobacterales</taxon>
        <taxon>Roseobacteraceae</taxon>
        <taxon>Oceaniovalibus</taxon>
    </lineage>
</organism>
<evidence type="ECO:0000313" key="1">
    <source>
        <dbReference type="EMBL" id="EKE45762.1"/>
    </source>
</evidence>
<accession>K2HH25</accession>
<gene>
    <name evidence="1" type="ORF">OCGS_0122</name>
</gene>
<evidence type="ECO:0000313" key="2">
    <source>
        <dbReference type="Proteomes" id="UP000006765"/>
    </source>
</evidence>
<dbReference type="PATRIC" id="fig|1231392.3.peg.123"/>
<proteinExistence type="predicted"/>
<dbReference type="STRING" id="1231392.OCGS_0122"/>
<dbReference type="EMBL" id="AMGO01000003">
    <property type="protein sequence ID" value="EKE45762.1"/>
    <property type="molecule type" value="Genomic_DNA"/>
</dbReference>
<dbReference type="eggNOG" id="COG0568">
    <property type="taxonomic scope" value="Bacteria"/>
</dbReference>
<comment type="caution">
    <text evidence="1">The sequence shown here is derived from an EMBL/GenBank/DDBJ whole genome shotgun (WGS) entry which is preliminary data.</text>
</comment>
<sequence>MDKSEELQLLEPTMRAKQELQLDILASEAAVETILDVIDGIYNGSLDPGSDSLRTIIPSRPGHAETSEVMAAADTLRSWHTTGRVTDGKRRREALAALEALDLSLAFYLPPDDSPRATCSAPPSDREIAQGGHENPMAHHRHVVLLFQFPI</sequence>
<keyword evidence="2" id="KW-1185">Reference proteome</keyword>
<protein>
    <submittedName>
        <fullName evidence="1">Uncharacterized protein</fullName>
    </submittedName>
</protein>
<reference evidence="1 2" key="1">
    <citation type="journal article" date="2012" name="J. Bacteriol.">
        <title>Draft Genome Sequence of Oceaniovalibus guishaninsula JLT2003T.</title>
        <authorList>
            <person name="Tang K."/>
            <person name="Liu K."/>
            <person name="Jiao N."/>
        </authorList>
    </citation>
    <scope>NUCLEOTIDE SEQUENCE [LARGE SCALE GENOMIC DNA]</scope>
    <source>
        <strain evidence="1 2">JLT2003</strain>
    </source>
</reference>
<name>K2HH25_9RHOB</name>
<dbReference type="Proteomes" id="UP000006765">
    <property type="component" value="Unassembled WGS sequence"/>
</dbReference>
<dbReference type="AlphaFoldDB" id="K2HH25"/>